<evidence type="ECO:0000313" key="1">
    <source>
        <dbReference type="EMBL" id="MBB4723186.1"/>
    </source>
</evidence>
<dbReference type="EMBL" id="JACHNL010000003">
    <property type="protein sequence ID" value="MBB4723186.1"/>
    <property type="molecule type" value="Genomic_DNA"/>
</dbReference>
<sequence length="72" mass="8151">MTDKEIDFYDEVKVVDTESPYFGKLGAVLGISEEDGIIYGYAVLLHGEQHNVFVKSKHIVSTGISFTRDDYY</sequence>
<evidence type="ECO:0000313" key="2">
    <source>
        <dbReference type="Proteomes" id="UP000576603"/>
    </source>
</evidence>
<dbReference type="RefSeq" id="WP_184420799.1">
    <property type="nucleotide sequence ID" value="NZ_JACHNK010000003.1"/>
</dbReference>
<name>A0AAW3U293_XANEU</name>
<reference evidence="1 2" key="1">
    <citation type="submission" date="2020-08" db="EMBL/GenBank/DDBJ databases">
        <title>Studying the diversity of plant-associated saprophytic bacteria and their role in host health and plant-pathogen interactions.</title>
        <authorList>
            <person name="Potnis N."/>
        </authorList>
    </citation>
    <scope>NUCLEOTIDE SEQUENCE [LARGE SCALE GENOMIC DNA]</scope>
    <source>
        <strain evidence="1 2">CFBP 7922</strain>
    </source>
</reference>
<proteinExistence type="predicted"/>
<comment type="caution">
    <text evidence="1">The sequence shown here is derived from an EMBL/GenBank/DDBJ whole genome shotgun (WGS) entry which is preliminary data.</text>
</comment>
<gene>
    <name evidence="1" type="ORF">FHY32_001523</name>
</gene>
<dbReference type="AlphaFoldDB" id="A0AAW3U293"/>
<protein>
    <submittedName>
        <fullName evidence="1">Uncharacterized protein</fullName>
    </submittedName>
</protein>
<accession>A0AAW3U293</accession>
<organism evidence="1 2">
    <name type="scientific">Xanthomonas euvesicatoria</name>
    <dbReference type="NCBI Taxonomy" id="456327"/>
    <lineage>
        <taxon>Bacteria</taxon>
        <taxon>Pseudomonadati</taxon>
        <taxon>Pseudomonadota</taxon>
        <taxon>Gammaproteobacteria</taxon>
        <taxon>Lysobacterales</taxon>
        <taxon>Lysobacteraceae</taxon>
        <taxon>Xanthomonas</taxon>
    </lineage>
</organism>
<dbReference type="Proteomes" id="UP000576603">
    <property type="component" value="Unassembled WGS sequence"/>
</dbReference>